<proteinExistence type="predicted"/>
<gene>
    <name evidence="1" type="ORF">DPM19_04770</name>
</gene>
<sequence length="454" mass="50174">MSDDEFRPTRAKAGKMRRRPEWAREIRLRRERLVWSQNRLAKELELAADPEVRATLPSRSSIIREIRFHESGQHRPGPVYGELYRRVWEKYGVGVLDQELGLGCDLLVLAWTVGRLAQRVDRRTLLQLAAVASSGVALDPAERLMRALRGGDRPDEVTVTHLEARTRGLHRLEEHYPARLLYPALITHLNEVSALLEAGPPELVRRRLAVSAGESAILGAWFAWELGDAARATAISQVAGFVARHATDPAVGACMDGYRTYMTGGDTARSVRLAASALSHLGEADAATRAWLLARHAEESAVLGDRKTALESIQQATEVYAFADINARPWTCFLDSGRFASMRLSVYSRIQYENEAVEAIDDIVAHVGQDTEVKKLCVVKADLALARFRLGDVAEAVTHARSALAATAEMAFPLGWDRLDQVVSEFRPAKAQAAREFRSEYAAMRPAAAPPSLA</sequence>
<name>A0A365HBB6_9ACTN</name>
<accession>A0A365HBB6</accession>
<keyword evidence="2" id="KW-1185">Reference proteome</keyword>
<dbReference type="EMBL" id="QLYX01000002">
    <property type="protein sequence ID" value="RAY16216.1"/>
    <property type="molecule type" value="Genomic_DNA"/>
</dbReference>
<dbReference type="AlphaFoldDB" id="A0A365HBB6"/>
<dbReference type="RefSeq" id="WP_146778742.1">
    <property type="nucleotide sequence ID" value="NZ_QLYX01000002.1"/>
</dbReference>
<comment type="caution">
    <text evidence="1">The sequence shown here is derived from an EMBL/GenBank/DDBJ whole genome shotgun (WGS) entry which is preliminary data.</text>
</comment>
<dbReference type="Proteomes" id="UP000251891">
    <property type="component" value="Unassembled WGS sequence"/>
</dbReference>
<reference evidence="1 2" key="1">
    <citation type="submission" date="2018-06" db="EMBL/GenBank/DDBJ databases">
        <title>Actinomadura craniellae sp. nov. isolated from marine sponge Craniella sp.</title>
        <authorList>
            <person name="Li L."/>
            <person name="Xu Q.H."/>
            <person name="Lin H.W."/>
            <person name="Lu Y.H."/>
        </authorList>
    </citation>
    <scope>NUCLEOTIDE SEQUENCE [LARGE SCALE GENOMIC DNA]</scope>
    <source>
        <strain evidence="1 2">LHW63021</strain>
    </source>
</reference>
<evidence type="ECO:0000313" key="1">
    <source>
        <dbReference type="EMBL" id="RAY16216.1"/>
    </source>
</evidence>
<evidence type="ECO:0000313" key="2">
    <source>
        <dbReference type="Proteomes" id="UP000251891"/>
    </source>
</evidence>
<dbReference type="OrthoDB" id="3213425at2"/>
<protein>
    <submittedName>
        <fullName evidence="1">XRE family transcriptional regulator</fullName>
    </submittedName>
</protein>
<organism evidence="1 2">
    <name type="scientific">Actinomadura craniellae</name>
    <dbReference type="NCBI Taxonomy" id="2231787"/>
    <lineage>
        <taxon>Bacteria</taxon>
        <taxon>Bacillati</taxon>
        <taxon>Actinomycetota</taxon>
        <taxon>Actinomycetes</taxon>
        <taxon>Streptosporangiales</taxon>
        <taxon>Thermomonosporaceae</taxon>
        <taxon>Actinomadura</taxon>
    </lineage>
</organism>